<comment type="caution">
    <text evidence="1">The sequence shown here is derived from an EMBL/GenBank/DDBJ whole genome shotgun (WGS) entry which is preliminary data.</text>
</comment>
<dbReference type="EMBL" id="MU266407">
    <property type="protein sequence ID" value="KAH7925192.1"/>
    <property type="molecule type" value="Genomic_DNA"/>
</dbReference>
<evidence type="ECO:0000313" key="2">
    <source>
        <dbReference type="Proteomes" id="UP000790709"/>
    </source>
</evidence>
<evidence type="ECO:0000313" key="1">
    <source>
        <dbReference type="EMBL" id="KAH7925192.1"/>
    </source>
</evidence>
<keyword evidence="1" id="KW-0808">Transferase</keyword>
<name>A0ACB8BHG4_9AGAM</name>
<reference evidence="1" key="1">
    <citation type="journal article" date="2021" name="New Phytol.">
        <title>Evolutionary innovations through gain and loss of genes in the ectomycorrhizal Boletales.</title>
        <authorList>
            <person name="Wu G."/>
            <person name="Miyauchi S."/>
            <person name="Morin E."/>
            <person name="Kuo A."/>
            <person name="Drula E."/>
            <person name="Varga T."/>
            <person name="Kohler A."/>
            <person name="Feng B."/>
            <person name="Cao Y."/>
            <person name="Lipzen A."/>
            <person name="Daum C."/>
            <person name="Hundley H."/>
            <person name="Pangilinan J."/>
            <person name="Johnson J."/>
            <person name="Barry K."/>
            <person name="LaButti K."/>
            <person name="Ng V."/>
            <person name="Ahrendt S."/>
            <person name="Min B."/>
            <person name="Choi I.G."/>
            <person name="Park H."/>
            <person name="Plett J.M."/>
            <person name="Magnuson J."/>
            <person name="Spatafora J.W."/>
            <person name="Nagy L.G."/>
            <person name="Henrissat B."/>
            <person name="Grigoriev I.V."/>
            <person name="Yang Z.L."/>
            <person name="Xu J."/>
            <person name="Martin F.M."/>
        </authorList>
    </citation>
    <scope>NUCLEOTIDE SEQUENCE</scope>
    <source>
        <strain evidence="1">KUC20120723A-06</strain>
    </source>
</reference>
<sequence length="421" mass="46890">MASKFEFGHNMLQHFALSSEYTNLNHGSFGSVPKPVLEASEKISAQIESNPDAFFRLEYQPLLNAARASVAKLIHAGVDECVLVSNVALGINTVLRNLQWGENDTLITTNVTFDSIARAARHITSTPPYPKSSEFNLSFPSSRSVILTRFREHLRSVKESSPQSPTRKIVAVIDSVLSTPAVLMPWREMVEVCREEGVLSVIDAAHSIGQETDINLMKVSPDFWVSSCCKWLYSKRGCAVLYVPKRNQHLITTSLPTAINYMSPSPDDVFSDFETRFFWCGSNDMTAPLSLTSAVKFRELLGGEERINAYCRQLALDGGKRLAHVLGTHVLESDEHEGEFNTNMVNVELPLSGAIKSTADTARMFQQKLLVEHKVYAAHFYHNGKWYVRASAQIYNEIGDFEKLGVALLEVCKQVGTAHNC</sequence>
<proteinExistence type="predicted"/>
<protein>
    <submittedName>
        <fullName evidence="1">PLP-dependent transferase</fullName>
    </submittedName>
</protein>
<accession>A0ACB8BHG4</accession>
<organism evidence="1 2">
    <name type="scientific">Leucogyrophana mollusca</name>
    <dbReference type="NCBI Taxonomy" id="85980"/>
    <lineage>
        <taxon>Eukaryota</taxon>
        <taxon>Fungi</taxon>
        <taxon>Dikarya</taxon>
        <taxon>Basidiomycota</taxon>
        <taxon>Agaricomycotina</taxon>
        <taxon>Agaricomycetes</taxon>
        <taxon>Agaricomycetidae</taxon>
        <taxon>Boletales</taxon>
        <taxon>Boletales incertae sedis</taxon>
        <taxon>Leucogyrophana</taxon>
    </lineage>
</organism>
<keyword evidence="2" id="KW-1185">Reference proteome</keyword>
<dbReference type="Proteomes" id="UP000790709">
    <property type="component" value="Unassembled WGS sequence"/>
</dbReference>
<gene>
    <name evidence="1" type="ORF">BV22DRAFT_1011686</name>
</gene>